<evidence type="ECO:0000313" key="5">
    <source>
        <dbReference type="EMBL" id="CAH1786598.1"/>
    </source>
</evidence>
<dbReference type="PROSITE" id="PS50157">
    <property type="entry name" value="ZINC_FINGER_C2H2_2"/>
    <property type="match status" value="4"/>
</dbReference>
<dbReference type="SMART" id="SM00355">
    <property type="entry name" value="ZnF_C2H2"/>
    <property type="match status" value="8"/>
</dbReference>
<dbReference type="GO" id="GO:0000977">
    <property type="term" value="F:RNA polymerase II transcription regulatory region sequence-specific DNA binding"/>
    <property type="evidence" value="ECO:0007669"/>
    <property type="project" value="TreeGrafter"/>
</dbReference>
<dbReference type="AlphaFoldDB" id="A0A8J1U146"/>
<dbReference type="InterPro" id="IPR013087">
    <property type="entry name" value="Znf_C2H2_type"/>
</dbReference>
<dbReference type="GO" id="GO:0000981">
    <property type="term" value="F:DNA-binding transcription factor activity, RNA polymerase II-specific"/>
    <property type="evidence" value="ECO:0007669"/>
    <property type="project" value="TreeGrafter"/>
</dbReference>
<keyword evidence="1" id="KW-0479">Metal-binding</keyword>
<dbReference type="PANTHER" id="PTHR24379">
    <property type="entry name" value="KRAB AND ZINC FINGER DOMAIN-CONTAINING"/>
    <property type="match status" value="1"/>
</dbReference>
<proteinExistence type="predicted"/>
<dbReference type="Gene3D" id="3.30.160.60">
    <property type="entry name" value="Classic Zinc Finger"/>
    <property type="match status" value="5"/>
</dbReference>
<keyword evidence="2" id="KW-0677">Repeat</keyword>
<dbReference type="SUPFAM" id="SSF57667">
    <property type="entry name" value="beta-beta-alpha zinc fingers"/>
    <property type="match status" value="3"/>
</dbReference>
<comment type="caution">
    <text evidence="5">The sequence shown here is derived from an EMBL/GenBank/DDBJ whole genome shotgun (WGS) entry which is preliminary data.</text>
</comment>
<dbReference type="Pfam" id="PF12874">
    <property type="entry name" value="zf-met"/>
    <property type="match status" value="1"/>
</dbReference>
<evidence type="ECO:0000313" key="6">
    <source>
        <dbReference type="Proteomes" id="UP000749559"/>
    </source>
</evidence>
<keyword evidence="6" id="KW-1185">Reference proteome</keyword>
<dbReference type="FunFam" id="3.30.160.60:FF:002343">
    <property type="entry name" value="Zinc finger protein 33A"/>
    <property type="match status" value="1"/>
</dbReference>
<dbReference type="EMBL" id="CAIIXF020000006">
    <property type="protein sequence ID" value="CAH1786598.1"/>
    <property type="molecule type" value="Genomic_DNA"/>
</dbReference>
<sequence length="265" mass="30748">MCPSEFRTMLNLKIHCRDVHQIELFQCKLCGYHNKAFGRYTNHYIRNHTDLDWQKMQYGSEKHDCMYCGRSFGKPYLLKQHVTKSHLKEAAYKCGTCQKSFVYNQTYRQHFVNNSKCESSCPRDFKGTVCDICGYMCANQSSLKHHIKRKHSMVKSECATCHKTYPSEAALIDHVVRCHNKTHICTYCGIGFGWLRGLKEHIRIHTGEKPYRCEFCDVSFAQSGSLCKHKQSKGHIEKCGKTIPGNIVMVENVTNSDYQTTQENY</sequence>
<evidence type="ECO:0000256" key="4">
    <source>
        <dbReference type="ARBA" id="ARBA00022833"/>
    </source>
</evidence>
<accession>A0A8J1U146</accession>
<keyword evidence="4" id="KW-0862">Zinc</keyword>
<evidence type="ECO:0000256" key="3">
    <source>
        <dbReference type="ARBA" id="ARBA00022771"/>
    </source>
</evidence>
<dbReference type="Pfam" id="PF13465">
    <property type="entry name" value="zf-H2C2_2"/>
    <property type="match status" value="1"/>
</dbReference>
<dbReference type="PROSITE" id="PS00028">
    <property type="entry name" value="ZINC_FINGER_C2H2_1"/>
    <property type="match status" value="5"/>
</dbReference>
<organism evidence="5 6">
    <name type="scientific">Owenia fusiformis</name>
    <name type="common">Polychaete worm</name>
    <dbReference type="NCBI Taxonomy" id="6347"/>
    <lineage>
        <taxon>Eukaryota</taxon>
        <taxon>Metazoa</taxon>
        <taxon>Spiralia</taxon>
        <taxon>Lophotrochozoa</taxon>
        <taxon>Annelida</taxon>
        <taxon>Polychaeta</taxon>
        <taxon>Sedentaria</taxon>
        <taxon>Canalipalpata</taxon>
        <taxon>Sabellida</taxon>
        <taxon>Oweniida</taxon>
        <taxon>Oweniidae</taxon>
        <taxon>Owenia</taxon>
    </lineage>
</organism>
<gene>
    <name evidence="5" type="ORF">OFUS_LOCUS12463</name>
</gene>
<reference evidence="5" key="1">
    <citation type="submission" date="2022-03" db="EMBL/GenBank/DDBJ databases">
        <authorList>
            <person name="Martin C."/>
        </authorList>
    </citation>
    <scope>NUCLEOTIDE SEQUENCE</scope>
</reference>
<dbReference type="GO" id="GO:0008270">
    <property type="term" value="F:zinc ion binding"/>
    <property type="evidence" value="ECO:0007669"/>
    <property type="project" value="UniProtKB-KW"/>
</dbReference>
<evidence type="ECO:0000256" key="2">
    <source>
        <dbReference type="ARBA" id="ARBA00022737"/>
    </source>
</evidence>
<dbReference type="PANTHER" id="PTHR24379:SF127">
    <property type="entry name" value="BLOODY FINGERS-RELATED"/>
    <property type="match status" value="1"/>
</dbReference>
<dbReference type="OrthoDB" id="3437960at2759"/>
<name>A0A8J1U146_OWEFU</name>
<dbReference type="Pfam" id="PF00096">
    <property type="entry name" value="zf-C2H2"/>
    <property type="match status" value="2"/>
</dbReference>
<dbReference type="GO" id="GO:0005634">
    <property type="term" value="C:nucleus"/>
    <property type="evidence" value="ECO:0007669"/>
    <property type="project" value="TreeGrafter"/>
</dbReference>
<dbReference type="Proteomes" id="UP000749559">
    <property type="component" value="Unassembled WGS sequence"/>
</dbReference>
<dbReference type="InterPro" id="IPR036236">
    <property type="entry name" value="Znf_C2H2_sf"/>
</dbReference>
<protein>
    <submittedName>
        <fullName evidence="5">Uncharacterized protein</fullName>
    </submittedName>
</protein>
<evidence type="ECO:0000256" key="1">
    <source>
        <dbReference type="ARBA" id="ARBA00022723"/>
    </source>
</evidence>
<keyword evidence="3" id="KW-0863">Zinc-finger</keyword>